<proteinExistence type="predicted"/>
<evidence type="ECO:0000313" key="5">
    <source>
        <dbReference type="Proteomes" id="UP000184330"/>
    </source>
</evidence>
<dbReference type="OrthoDB" id="5068804at2759"/>
<accession>A0A1L7XCD6</accession>
<dbReference type="Proteomes" id="UP000184330">
    <property type="component" value="Unassembled WGS sequence"/>
</dbReference>
<name>A0A1L7XCD6_9HELO</name>
<keyword evidence="1" id="KW-0175">Coiled coil</keyword>
<dbReference type="STRING" id="576137.A0A1L7XCD6"/>
<feature type="region of interest" description="Disordered" evidence="2">
    <location>
        <begin position="369"/>
        <end position="424"/>
    </location>
</feature>
<protein>
    <recommendedName>
        <fullName evidence="3">Azaphilone pigments biosynthesis cluster protein L N-terminal domain-containing protein</fullName>
    </recommendedName>
</protein>
<evidence type="ECO:0000259" key="3">
    <source>
        <dbReference type="Pfam" id="PF17111"/>
    </source>
</evidence>
<feature type="compositionally biased region" description="Low complexity" evidence="2">
    <location>
        <begin position="382"/>
        <end position="394"/>
    </location>
</feature>
<keyword evidence="5" id="KW-1185">Reference proteome</keyword>
<evidence type="ECO:0000313" key="4">
    <source>
        <dbReference type="EMBL" id="CZR62675.1"/>
    </source>
</evidence>
<dbReference type="AlphaFoldDB" id="A0A1L7XCD6"/>
<dbReference type="Pfam" id="PF17111">
    <property type="entry name" value="PigL_N"/>
    <property type="match status" value="1"/>
</dbReference>
<evidence type="ECO:0000256" key="1">
    <source>
        <dbReference type="SAM" id="Coils"/>
    </source>
</evidence>
<feature type="domain" description="Azaphilone pigments biosynthesis cluster protein L N-terminal" evidence="3">
    <location>
        <begin position="2"/>
        <end position="210"/>
    </location>
</feature>
<evidence type="ECO:0000256" key="2">
    <source>
        <dbReference type="SAM" id="MobiDB-lite"/>
    </source>
</evidence>
<gene>
    <name evidence="4" type="ORF">PAC_12572</name>
</gene>
<feature type="coiled-coil region" evidence="1">
    <location>
        <begin position="149"/>
        <end position="176"/>
    </location>
</feature>
<dbReference type="InterPro" id="IPR031348">
    <property type="entry name" value="PigL_N"/>
</dbReference>
<reference evidence="4 5" key="1">
    <citation type="submission" date="2016-03" db="EMBL/GenBank/DDBJ databases">
        <authorList>
            <person name="Ploux O."/>
        </authorList>
    </citation>
    <scope>NUCLEOTIDE SEQUENCE [LARGE SCALE GENOMIC DNA]</scope>
    <source>
        <strain evidence="4 5">UAMH 11012</strain>
    </source>
</reference>
<sequence>MAEAIGLASGLLTLAGFAFQSSITLYQTVQSFRFHPKQLRDLKEELEALSGVLTSLTETVSAATDVDLSALGLPLLRCGNACKEFEQEILKCSSRSGGSRTSFRDWAKLRYMGDNIDGFRQLLAGYKSTINIALTDANLRKSSVTTESLEIYKALLQTATDDLEAHLQNIDEKLETIFSRTVTESPEDAAELRLIKEERMSAQKCLQICAQLSDHINQIQLTPELPITLPERLTTEGLRECKRSLDLTTAKLESYMKDRIDRLVRKSKIATTSEEDLADLARLQEEWETTRQSREICSKAETHLKENITTIDNYATGDAIQFMVSTDGNIVHGKNRGVGWKTRQVGGHLSDVSVQQLSRDMSGVRFLEYGNGGPSSRDNSIPVPENEAENNPGPEFRERYGPGFKLTPKTTADTHTPSLPEQFK</sequence>
<organism evidence="4 5">
    <name type="scientific">Phialocephala subalpina</name>
    <dbReference type="NCBI Taxonomy" id="576137"/>
    <lineage>
        <taxon>Eukaryota</taxon>
        <taxon>Fungi</taxon>
        <taxon>Dikarya</taxon>
        <taxon>Ascomycota</taxon>
        <taxon>Pezizomycotina</taxon>
        <taxon>Leotiomycetes</taxon>
        <taxon>Helotiales</taxon>
        <taxon>Mollisiaceae</taxon>
        <taxon>Phialocephala</taxon>
        <taxon>Phialocephala fortinii species complex</taxon>
    </lineage>
</organism>
<dbReference type="EMBL" id="FJOG01000021">
    <property type="protein sequence ID" value="CZR62675.1"/>
    <property type="molecule type" value="Genomic_DNA"/>
</dbReference>
<feature type="compositionally biased region" description="Polar residues" evidence="2">
    <location>
        <begin position="408"/>
        <end position="424"/>
    </location>
</feature>